<dbReference type="GO" id="GO:0008381">
    <property type="term" value="F:mechanosensitive monoatomic ion channel activity"/>
    <property type="evidence" value="ECO:0007669"/>
    <property type="project" value="InterPro"/>
</dbReference>
<evidence type="ECO:0000256" key="7">
    <source>
        <dbReference type="SAM" id="Phobius"/>
    </source>
</evidence>
<evidence type="ECO:0000313" key="10">
    <source>
        <dbReference type="EMBL" id="CAB1130265.1"/>
    </source>
</evidence>
<keyword evidence="4 7" id="KW-0812">Transmembrane</keyword>
<feature type="transmembrane region" description="Helical" evidence="7">
    <location>
        <begin position="20"/>
        <end position="42"/>
    </location>
</feature>
<proteinExistence type="inferred from homology"/>
<dbReference type="PANTHER" id="PTHR30460:SF0">
    <property type="entry name" value="MODERATE CONDUCTANCE MECHANOSENSITIVE CHANNEL YBIO"/>
    <property type="match status" value="1"/>
</dbReference>
<dbReference type="InterPro" id="IPR010920">
    <property type="entry name" value="LSM_dom_sf"/>
</dbReference>
<keyword evidence="3" id="KW-1003">Cell membrane</keyword>
<dbReference type="KEGG" id="hfv:R50_2776"/>
<dbReference type="InterPro" id="IPR011014">
    <property type="entry name" value="MscS_channel_TM-2"/>
</dbReference>
<organism evidence="10 11">
    <name type="scientific">Candidatus Hydrogenisulfobacillus filiaventi</name>
    <dbReference type="NCBI Taxonomy" id="2707344"/>
    <lineage>
        <taxon>Bacteria</taxon>
        <taxon>Bacillati</taxon>
        <taxon>Bacillota</taxon>
        <taxon>Clostridia</taxon>
        <taxon>Eubacteriales</taxon>
        <taxon>Clostridiales Family XVII. Incertae Sedis</taxon>
        <taxon>Candidatus Hydrogenisulfobacillus</taxon>
    </lineage>
</organism>
<dbReference type="InterPro" id="IPR049142">
    <property type="entry name" value="MS_channel_1st"/>
</dbReference>
<dbReference type="AlphaFoldDB" id="A0A6F8ZLC3"/>
<accession>A0A6F8ZLC3</accession>
<feature type="domain" description="Mechanosensitive ion channel MscS" evidence="8">
    <location>
        <begin position="112"/>
        <end position="177"/>
    </location>
</feature>
<evidence type="ECO:0000256" key="5">
    <source>
        <dbReference type="ARBA" id="ARBA00022989"/>
    </source>
</evidence>
<gene>
    <name evidence="10" type="ORF">R50_2776</name>
</gene>
<dbReference type="Gene3D" id="2.30.30.60">
    <property type="match status" value="1"/>
</dbReference>
<evidence type="ECO:0000256" key="6">
    <source>
        <dbReference type="ARBA" id="ARBA00023136"/>
    </source>
</evidence>
<dbReference type="Proteomes" id="UP000503399">
    <property type="component" value="Chromosome"/>
</dbReference>
<comment type="subcellular location">
    <subcellularLocation>
        <location evidence="1">Cell membrane</location>
        <topology evidence="1">Multi-pass membrane protein</topology>
    </subcellularLocation>
</comment>
<dbReference type="GO" id="GO:0005886">
    <property type="term" value="C:plasma membrane"/>
    <property type="evidence" value="ECO:0007669"/>
    <property type="project" value="UniProtKB-SubCell"/>
</dbReference>
<evidence type="ECO:0000313" key="11">
    <source>
        <dbReference type="Proteomes" id="UP000503399"/>
    </source>
</evidence>
<feature type="transmembrane region" description="Helical" evidence="7">
    <location>
        <begin position="63"/>
        <end position="87"/>
    </location>
</feature>
<feature type="domain" description="Mechanosensitive ion channel transmembrane helices 2/3" evidence="9">
    <location>
        <begin position="71"/>
        <end position="110"/>
    </location>
</feature>
<reference evidence="10 11" key="1">
    <citation type="submission" date="2020-02" db="EMBL/GenBank/DDBJ databases">
        <authorList>
            <person name="Hogendoorn C."/>
        </authorList>
    </citation>
    <scope>NUCLEOTIDE SEQUENCE [LARGE SCALE GENOMIC DNA]</scope>
    <source>
        <strain evidence="10">R501</strain>
    </source>
</reference>
<evidence type="ECO:0000259" key="8">
    <source>
        <dbReference type="Pfam" id="PF00924"/>
    </source>
</evidence>
<feature type="transmembrane region" description="Helical" evidence="7">
    <location>
        <begin position="93"/>
        <end position="113"/>
    </location>
</feature>
<name>A0A6F8ZLC3_9FIRM</name>
<dbReference type="EMBL" id="LR778114">
    <property type="protein sequence ID" value="CAB1130265.1"/>
    <property type="molecule type" value="Genomic_DNA"/>
</dbReference>
<dbReference type="Pfam" id="PF21088">
    <property type="entry name" value="MS_channel_1st"/>
    <property type="match status" value="1"/>
</dbReference>
<dbReference type="InterPro" id="IPR023408">
    <property type="entry name" value="MscS_beta-dom_sf"/>
</dbReference>
<dbReference type="Pfam" id="PF00924">
    <property type="entry name" value="MS_channel_2nd"/>
    <property type="match status" value="1"/>
</dbReference>
<dbReference type="InterPro" id="IPR045276">
    <property type="entry name" value="YbiO_bact"/>
</dbReference>
<keyword evidence="6 7" id="KW-0472">Membrane</keyword>
<dbReference type="PANTHER" id="PTHR30460">
    <property type="entry name" value="MODERATE CONDUCTANCE MECHANOSENSITIVE CHANNEL YBIO"/>
    <property type="match status" value="1"/>
</dbReference>
<evidence type="ECO:0000256" key="1">
    <source>
        <dbReference type="ARBA" id="ARBA00004651"/>
    </source>
</evidence>
<dbReference type="SUPFAM" id="SSF82861">
    <property type="entry name" value="Mechanosensitive channel protein MscS (YggB), transmembrane region"/>
    <property type="match status" value="1"/>
</dbReference>
<comment type="similarity">
    <text evidence="2">Belongs to the MscS (TC 1.A.23) family.</text>
</comment>
<keyword evidence="5 7" id="KW-1133">Transmembrane helix</keyword>
<evidence type="ECO:0000256" key="3">
    <source>
        <dbReference type="ARBA" id="ARBA00022475"/>
    </source>
</evidence>
<keyword evidence="11" id="KW-1185">Reference proteome</keyword>
<dbReference type="Gene3D" id="1.10.287.1260">
    <property type="match status" value="1"/>
</dbReference>
<protein>
    <submittedName>
        <fullName evidence="10">Potassium efflux system KefA protein / Small-conductance mechanosensitive channel</fullName>
    </submittedName>
</protein>
<sequence>MTALRLPLLNPAAERQLAAHLAGVILIVVLAWWGGVVARRALEHVERRRAGENDLSWSRKRTLYRLLVSAVRYVLGFVAVVMALDLFGFHTGSLLAGAGVVGLAVSFGAQGLVQDVVSGLILMYEDPFAVGDHIVLPGGTAGTVEELGLRATILRGGEGERVYLPNRLILQVTNLSRRAPVAREIRLAFPVALPPEKVRILLQEAGAALGEAPEVLGVVDLTGTQQVWGVRLPSAGPEGARAAAAFREAVVRAAAAAGLELAGG</sequence>
<evidence type="ECO:0000256" key="4">
    <source>
        <dbReference type="ARBA" id="ARBA00022692"/>
    </source>
</evidence>
<dbReference type="InterPro" id="IPR006685">
    <property type="entry name" value="MscS_channel_2nd"/>
</dbReference>
<dbReference type="SUPFAM" id="SSF50182">
    <property type="entry name" value="Sm-like ribonucleoproteins"/>
    <property type="match status" value="1"/>
</dbReference>
<evidence type="ECO:0000256" key="2">
    <source>
        <dbReference type="ARBA" id="ARBA00008017"/>
    </source>
</evidence>
<evidence type="ECO:0000259" key="9">
    <source>
        <dbReference type="Pfam" id="PF21088"/>
    </source>
</evidence>